<dbReference type="KEGG" id="cgh:CGC50_00125"/>
<accession>A0A250FMV2</accession>
<organism evidence="1 2">
    <name type="scientific">Capnocytophaga gingivalis</name>
    <dbReference type="NCBI Taxonomy" id="1017"/>
    <lineage>
        <taxon>Bacteria</taxon>
        <taxon>Pseudomonadati</taxon>
        <taxon>Bacteroidota</taxon>
        <taxon>Flavobacteriia</taxon>
        <taxon>Flavobacteriales</taxon>
        <taxon>Flavobacteriaceae</taxon>
        <taxon>Capnocytophaga</taxon>
    </lineage>
</organism>
<dbReference type="Proteomes" id="UP000217250">
    <property type="component" value="Chromosome"/>
</dbReference>
<dbReference type="EMBL" id="CP022386">
    <property type="protein sequence ID" value="ATA85695.1"/>
    <property type="molecule type" value="Genomic_DNA"/>
</dbReference>
<dbReference type="AlphaFoldDB" id="A0A250FMV2"/>
<proteinExistence type="predicted"/>
<dbReference type="GeneID" id="84806973"/>
<reference evidence="2" key="1">
    <citation type="submission" date="2017-06" db="EMBL/GenBank/DDBJ databases">
        <title>Capnocytophaga spp. assemblies.</title>
        <authorList>
            <person name="Gulvik C.A."/>
        </authorList>
    </citation>
    <scope>NUCLEOTIDE SEQUENCE [LARGE SCALE GENOMIC DNA]</scope>
    <source>
        <strain evidence="2">H1496</strain>
    </source>
</reference>
<dbReference type="OrthoDB" id="1150458at2"/>
<gene>
    <name evidence="1" type="ORF">CGC50_00125</name>
</gene>
<sequence length="97" mass="11769">MNKEEVFAYNSIRNHRKLTDRELMEQVYELLVALHMKIDKLGLQKYKEMEIEDGDIWQFTRPFSDEFISKDDKTDNLEETLTDTKEFFQELFKVPED</sequence>
<protein>
    <submittedName>
        <fullName evidence="1">Uncharacterized protein</fullName>
    </submittedName>
</protein>
<name>A0A250FMV2_9FLAO</name>
<dbReference type="RefSeq" id="WP_095909196.1">
    <property type="nucleotide sequence ID" value="NZ_CP022386.1"/>
</dbReference>
<evidence type="ECO:0000313" key="2">
    <source>
        <dbReference type="Proteomes" id="UP000217250"/>
    </source>
</evidence>
<evidence type="ECO:0000313" key="1">
    <source>
        <dbReference type="EMBL" id="ATA85695.1"/>
    </source>
</evidence>